<evidence type="ECO:0000313" key="3">
    <source>
        <dbReference type="EMBL" id="KAH6884484.1"/>
    </source>
</evidence>
<evidence type="ECO:0000313" key="4">
    <source>
        <dbReference type="Proteomes" id="UP000777438"/>
    </source>
</evidence>
<dbReference type="PANTHER" id="PTHR43669:SF4">
    <property type="entry name" value="SHORT-CHAIN DEHYDROGENASE"/>
    <property type="match status" value="1"/>
</dbReference>
<comment type="similarity">
    <text evidence="1">Belongs to the short-chain dehydrogenases/reductases (SDR) family.</text>
</comment>
<dbReference type="AlphaFoldDB" id="A0A9P8W1C5"/>
<name>A0A9P8W1C5_9HYPO</name>
<keyword evidence="2" id="KW-0560">Oxidoreductase</keyword>
<proteinExistence type="inferred from homology"/>
<dbReference type="Gene3D" id="3.40.50.720">
    <property type="entry name" value="NAD(P)-binding Rossmann-like Domain"/>
    <property type="match status" value="1"/>
</dbReference>
<protein>
    <recommendedName>
        <fullName evidence="5">Short-chain dehydrogenase</fullName>
    </recommendedName>
</protein>
<keyword evidence="4" id="KW-1185">Reference proteome</keyword>
<dbReference type="SUPFAM" id="SSF51735">
    <property type="entry name" value="NAD(P)-binding Rossmann-fold domains"/>
    <property type="match status" value="1"/>
</dbReference>
<dbReference type="OrthoDB" id="5336600at2759"/>
<dbReference type="InterPro" id="IPR036291">
    <property type="entry name" value="NAD(P)-bd_dom_sf"/>
</dbReference>
<dbReference type="GO" id="GO:0016491">
    <property type="term" value="F:oxidoreductase activity"/>
    <property type="evidence" value="ECO:0007669"/>
    <property type="project" value="UniProtKB-KW"/>
</dbReference>
<sequence>MAPNSPVALILGAGANIGQNVGRAFAAKGYKVALAARSVKEEDSTADQLHIKGDFSDPESITSIFSKVKSHFGTPHVVVYNAASVTPQNAQTPLAVPLKDFTRDLTINTTSTFVAAQQAIAGFEDLPESASRTFIYTGNCTNVSPIVPLLTLGVGKSATASIIQVAAEGYKEKGFKFYYADERKADGSPAYGAIDGPAHAEFYTHLAETAEQGPWQQTFVKGSGYKKF</sequence>
<dbReference type="Proteomes" id="UP000777438">
    <property type="component" value="Unassembled WGS sequence"/>
</dbReference>
<dbReference type="Pfam" id="PF00106">
    <property type="entry name" value="adh_short"/>
    <property type="match status" value="1"/>
</dbReference>
<evidence type="ECO:0008006" key="5">
    <source>
        <dbReference type="Google" id="ProtNLM"/>
    </source>
</evidence>
<gene>
    <name evidence="3" type="ORF">B0T10DRAFT_539882</name>
</gene>
<dbReference type="InterPro" id="IPR002347">
    <property type="entry name" value="SDR_fam"/>
</dbReference>
<organism evidence="3 4">
    <name type="scientific">Thelonectria olida</name>
    <dbReference type="NCBI Taxonomy" id="1576542"/>
    <lineage>
        <taxon>Eukaryota</taxon>
        <taxon>Fungi</taxon>
        <taxon>Dikarya</taxon>
        <taxon>Ascomycota</taxon>
        <taxon>Pezizomycotina</taxon>
        <taxon>Sordariomycetes</taxon>
        <taxon>Hypocreomycetidae</taxon>
        <taxon>Hypocreales</taxon>
        <taxon>Nectriaceae</taxon>
        <taxon>Thelonectria</taxon>
    </lineage>
</organism>
<reference evidence="3 4" key="1">
    <citation type="journal article" date="2021" name="Nat. Commun.">
        <title>Genetic determinants of endophytism in the Arabidopsis root mycobiome.</title>
        <authorList>
            <person name="Mesny F."/>
            <person name="Miyauchi S."/>
            <person name="Thiergart T."/>
            <person name="Pickel B."/>
            <person name="Atanasova L."/>
            <person name="Karlsson M."/>
            <person name="Huettel B."/>
            <person name="Barry K.W."/>
            <person name="Haridas S."/>
            <person name="Chen C."/>
            <person name="Bauer D."/>
            <person name="Andreopoulos W."/>
            <person name="Pangilinan J."/>
            <person name="LaButti K."/>
            <person name="Riley R."/>
            <person name="Lipzen A."/>
            <person name="Clum A."/>
            <person name="Drula E."/>
            <person name="Henrissat B."/>
            <person name="Kohler A."/>
            <person name="Grigoriev I.V."/>
            <person name="Martin F.M."/>
            <person name="Hacquard S."/>
        </authorList>
    </citation>
    <scope>NUCLEOTIDE SEQUENCE [LARGE SCALE GENOMIC DNA]</scope>
    <source>
        <strain evidence="3 4">MPI-CAGE-CH-0241</strain>
    </source>
</reference>
<comment type="caution">
    <text evidence="3">The sequence shown here is derived from an EMBL/GenBank/DDBJ whole genome shotgun (WGS) entry which is preliminary data.</text>
</comment>
<dbReference type="EMBL" id="JAGPYM010000020">
    <property type="protein sequence ID" value="KAH6884484.1"/>
    <property type="molecule type" value="Genomic_DNA"/>
</dbReference>
<accession>A0A9P8W1C5</accession>
<evidence type="ECO:0000256" key="1">
    <source>
        <dbReference type="ARBA" id="ARBA00006484"/>
    </source>
</evidence>
<evidence type="ECO:0000256" key="2">
    <source>
        <dbReference type="ARBA" id="ARBA00023002"/>
    </source>
</evidence>
<dbReference type="PANTHER" id="PTHR43669">
    <property type="entry name" value="5-KETO-D-GLUCONATE 5-REDUCTASE"/>
    <property type="match status" value="1"/>
</dbReference>